<keyword evidence="1 2" id="KW-0808">Transferase</keyword>
<dbReference type="eggNOG" id="COG1929">
    <property type="taxonomic scope" value="Bacteria"/>
</dbReference>
<dbReference type="InterPro" id="IPR004381">
    <property type="entry name" value="Glycerate_kinase"/>
</dbReference>
<dbReference type="Pfam" id="PF02595">
    <property type="entry name" value="Gly_kinase"/>
    <property type="match status" value="1"/>
</dbReference>
<dbReference type="AlphaFoldDB" id="F0F5R8"/>
<dbReference type="PIRSF" id="PIRSF006078">
    <property type="entry name" value="GlxK"/>
    <property type="match status" value="1"/>
</dbReference>
<dbReference type="PANTHER" id="PTHR21599:SF0">
    <property type="entry name" value="GLYCERATE KINASE"/>
    <property type="match status" value="1"/>
</dbReference>
<dbReference type="GO" id="GO:0031388">
    <property type="term" value="P:organic acid phosphorylation"/>
    <property type="evidence" value="ECO:0007669"/>
    <property type="project" value="UniProtKB-UniRule"/>
</dbReference>
<dbReference type="EMBL" id="AEWX01000014">
    <property type="protein sequence ID" value="EGC20455.1"/>
    <property type="molecule type" value="Genomic_DNA"/>
</dbReference>
<dbReference type="RefSeq" id="WP_007368466.1">
    <property type="nucleotide sequence ID" value="NZ_GL872283.1"/>
</dbReference>
<keyword evidence="3" id="KW-1185">Reference proteome</keyword>
<comment type="similarity">
    <text evidence="1">Belongs to the glycerate kinase type-1 family.</text>
</comment>
<dbReference type="HOGENOM" id="CLU_028255_0_0_10"/>
<dbReference type="Gene3D" id="3.90.1510.10">
    <property type="entry name" value="Glycerate kinase, domain 2"/>
    <property type="match status" value="2"/>
</dbReference>
<proteinExistence type="inferred from homology"/>
<comment type="caution">
    <text evidence="2">The sequence shown here is derived from an EMBL/GenBank/DDBJ whole genome shotgun (WGS) entry which is preliminary data.</text>
</comment>
<dbReference type="Proteomes" id="UP000005697">
    <property type="component" value="Unassembled WGS sequence"/>
</dbReference>
<name>F0F5R8_9BACT</name>
<reference evidence="2 3" key="1">
    <citation type="submission" date="2011-01" db="EMBL/GenBank/DDBJ databases">
        <authorList>
            <person name="Muzny D."/>
            <person name="Qin X."/>
            <person name="Deng J."/>
            <person name="Jiang H."/>
            <person name="Liu Y."/>
            <person name="Qu J."/>
            <person name="Song X.-Z."/>
            <person name="Zhang L."/>
            <person name="Thornton R."/>
            <person name="Coyle M."/>
            <person name="Francisco L."/>
            <person name="Jackson L."/>
            <person name="Javaid M."/>
            <person name="Korchina V."/>
            <person name="Kovar C."/>
            <person name="Mata R."/>
            <person name="Mathew T."/>
            <person name="Ngo R."/>
            <person name="Nguyen L."/>
            <person name="Nguyen N."/>
            <person name="Okwuonu G."/>
            <person name="Ongeri F."/>
            <person name="Pham C."/>
            <person name="Simmons D."/>
            <person name="Wilczek-Boney K."/>
            <person name="Hale W."/>
            <person name="Jakkamsetti A."/>
            <person name="Pham P."/>
            <person name="Ruth R."/>
            <person name="San Lucas F."/>
            <person name="Warren J."/>
            <person name="Zhang J."/>
            <person name="Zhao Z."/>
            <person name="Zhou C."/>
            <person name="Zhu D."/>
            <person name="Lee S."/>
            <person name="Bess C."/>
            <person name="Blankenburg K."/>
            <person name="Forbes L."/>
            <person name="Fu Q."/>
            <person name="Gubbala S."/>
            <person name="Hirani K."/>
            <person name="Jayaseelan J.C."/>
            <person name="Lara F."/>
            <person name="Munidasa M."/>
            <person name="Palculict T."/>
            <person name="Patil S."/>
            <person name="Pu L.-L."/>
            <person name="Saada N."/>
            <person name="Tang L."/>
            <person name="Weissenberger G."/>
            <person name="Zhu Y."/>
            <person name="Hemphill L."/>
            <person name="Shang Y."/>
            <person name="Youmans B."/>
            <person name="Ayvaz T."/>
            <person name="Ross M."/>
            <person name="Santibanez J."/>
            <person name="Aqrawi P."/>
            <person name="Gross S."/>
            <person name="Joshi V."/>
            <person name="Fowler G."/>
            <person name="Nazareth L."/>
            <person name="Reid J."/>
            <person name="Worley K."/>
            <person name="Petrosino J."/>
            <person name="Highlander S."/>
            <person name="Gibbs R."/>
        </authorList>
    </citation>
    <scope>NUCLEOTIDE SEQUENCE [LARGE SCALE GENOMIC DNA]</scope>
    <source>
        <strain evidence="2 3">DSM 16608</strain>
    </source>
</reference>
<gene>
    <name evidence="2" type="primary">glxK</name>
    <name evidence="2" type="ORF">HMPREF9141_0934</name>
</gene>
<dbReference type="PANTHER" id="PTHR21599">
    <property type="entry name" value="GLYCERATE KINASE"/>
    <property type="match status" value="1"/>
</dbReference>
<dbReference type="InterPro" id="IPR018193">
    <property type="entry name" value="Glyc_kinase_flavodox-like_fold"/>
</dbReference>
<dbReference type="SUPFAM" id="SSF110738">
    <property type="entry name" value="Glycerate kinase I"/>
    <property type="match status" value="1"/>
</dbReference>
<protein>
    <submittedName>
        <fullName evidence="2">Glycerate kinase</fullName>
        <ecNumber evidence="2">2.7.1.31</ecNumber>
    </submittedName>
</protein>
<evidence type="ECO:0000313" key="3">
    <source>
        <dbReference type="Proteomes" id="UP000005697"/>
    </source>
</evidence>
<dbReference type="InterPro" id="IPR036129">
    <property type="entry name" value="Glycerate_kinase_sf"/>
</dbReference>
<organism evidence="2 3">
    <name type="scientific">Prevotella multiformis DSM 16608</name>
    <dbReference type="NCBI Taxonomy" id="888743"/>
    <lineage>
        <taxon>Bacteria</taxon>
        <taxon>Pseudomonadati</taxon>
        <taxon>Bacteroidota</taxon>
        <taxon>Bacteroidia</taxon>
        <taxon>Bacteroidales</taxon>
        <taxon>Prevotellaceae</taxon>
        <taxon>Prevotella</taxon>
    </lineage>
</organism>
<dbReference type="EC" id="2.7.1.31" evidence="2"/>
<keyword evidence="1 2" id="KW-0418">Kinase</keyword>
<evidence type="ECO:0000256" key="1">
    <source>
        <dbReference type="PIRNR" id="PIRNR006078"/>
    </source>
</evidence>
<sequence>MRRVVLAIDSFKGCLSSAEAETAAESGIRERWRETEVVKVPVTDGGDGMTEVFSRLLDCRTIAVDCHDALMRPVRASYAVSTDDTVILETAAACGIGLLKPQELNPLRATSYGVGELLSHALRKGYSRFIIGLGGSATSDCGLGMLAALKDALGEDWPAALPQHLDVTLASDVDNPLFGEQGAAAVFGPQKGATPEMIACLDRRARTFARMAAARQGFDRSTERGAGAAGGLGYAFLQFMNAKIRSGAGLLLETAGFGMLIDGADLIVTGEGSADAQTLMGKIPACVLQYGIRKGIPVVLIAGRVTDAAALVGAGFAQVLCITPPDMPLADAMDPVLAKANIRRTLAECDFSLSV</sequence>
<evidence type="ECO:0000313" key="2">
    <source>
        <dbReference type="EMBL" id="EGC20455.1"/>
    </source>
</evidence>
<dbReference type="GO" id="GO:0008887">
    <property type="term" value="F:glycerate kinase activity"/>
    <property type="evidence" value="ECO:0007669"/>
    <property type="project" value="UniProtKB-UniRule"/>
</dbReference>
<accession>F0F5R8</accession>
<dbReference type="STRING" id="888743.HMPREF9141_0934"/>
<dbReference type="OrthoDB" id="9774290at2"/>